<feature type="chain" id="PRO_5046683251" evidence="2">
    <location>
        <begin position="33"/>
        <end position="578"/>
    </location>
</feature>
<dbReference type="InterPro" id="IPR011706">
    <property type="entry name" value="Cu-oxidase_C"/>
</dbReference>
<dbReference type="InterPro" id="IPR006311">
    <property type="entry name" value="TAT_signal"/>
</dbReference>
<dbReference type="InterPro" id="IPR008972">
    <property type="entry name" value="Cupredoxin"/>
</dbReference>
<feature type="domain" description="Plastocyanin-like" evidence="4">
    <location>
        <begin position="424"/>
        <end position="576"/>
    </location>
</feature>
<evidence type="ECO:0000313" key="6">
    <source>
        <dbReference type="EMBL" id="WAL68754.1"/>
    </source>
</evidence>
<dbReference type="EMBL" id="CP113836">
    <property type="protein sequence ID" value="WAL68754.1"/>
    <property type="molecule type" value="Genomic_DNA"/>
</dbReference>
<organism evidence="6 7">
    <name type="scientific">Amycolatopsis cynarae</name>
    <dbReference type="NCBI Taxonomy" id="2995223"/>
    <lineage>
        <taxon>Bacteria</taxon>
        <taxon>Bacillati</taxon>
        <taxon>Actinomycetota</taxon>
        <taxon>Actinomycetes</taxon>
        <taxon>Pseudonocardiales</taxon>
        <taxon>Pseudonocardiaceae</taxon>
        <taxon>Amycolatopsis</taxon>
    </lineage>
</organism>
<keyword evidence="7" id="KW-1185">Reference proteome</keyword>
<comment type="similarity">
    <text evidence="1">Belongs to the multicopper oxidase family.</text>
</comment>
<dbReference type="Pfam" id="PF00394">
    <property type="entry name" value="Cu-oxidase"/>
    <property type="match status" value="1"/>
</dbReference>
<reference evidence="6" key="1">
    <citation type="submission" date="2022-11" db="EMBL/GenBank/DDBJ databases">
        <authorList>
            <person name="Mo P."/>
        </authorList>
    </citation>
    <scope>NUCLEOTIDE SEQUENCE</scope>
    <source>
        <strain evidence="6">HUAS 11-8</strain>
    </source>
</reference>
<feature type="domain" description="Plastocyanin-like" evidence="3">
    <location>
        <begin position="270"/>
        <end position="340"/>
    </location>
</feature>
<evidence type="ECO:0000256" key="1">
    <source>
        <dbReference type="ARBA" id="ARBA00010609"/>
    </source>
</evidence>
<dbReference type="PROSITE" id="PS51318">
    <property type="entry name" value="TAT"/>
    <property type="match status" value="1"/>
</dbReference>
<dbReference type="PANTHER" id="PTHR48267">
    <property type="entry name" value="CUPREDOXIN SUPERFAMILY PROTEIN"/>
    <property type="match status" value="1"/>
</dbReference>
<evidence type="ECO:0000259" key="4">
    <source>
        <dbReference type="Pfam" id="PF07731"/>
    </source>
</evidence>
<feature type="domain" description="Plastocyanin-like" evidence="5">
    <location>
        <begin position="140"/>
        <end position="206"/>
    </location>
</feature>
<evidence type="ECO:0000256" key="2">
    <source>
        <dbReference type="SAM" id="SignalP"/>
    </source>
</evidence>
<dbReference type="InterPro" id="IPR045087">
    <property type="entry name" value="Cu-oxidase_fam"/>
</dbReference>
<dbReference type="InterPro" id="IPR011707">
    <property type="entry name" value="Cu-oxidase-like_N"/>
</dbReference>
<name>A0ABY7BBF7_9PSEU</name>
<sequence>MTARWNRRSILRGVAGAAGLAATGGLAPSAAAAVNLSPLLFHSPQVRPFRDPLPPLPVWSGSSFTLDAAVGTHRFHSELDPSPAFGYGGRGYLGPVLETHSGTETTVTFRNTLSRHVFAKDIDTTLHGVSAADATAPRGVLHLHGGVTPPAFDGHPEATIRPGEQVTYRFPGGQEATALWYHDHAMGITRLNVYAGLASLYLLRDRWDTGEPGNPLGLPAGEFEIPLVLQEKVFTADGAQSVRTTPLVPEGSWEGGGVGDTGLVNGVVWPEVAVARGLYRLRVLNASSFSVANLFFANRMRFWVIGTDGGLLDAPVATTAIRLAPAERADLLVDFGALAPGETVVLCNDEPVPGQAAILGEVTMPYFCRFRAGSAPGFQGAVPSTLRGGPGQPPRLPPLPVPDHVRDVTISQPFELRFPPSVMTLNNLMFDSGDLELPRQGTVEQWNLIDVTPDPHPIHLHLVNFRVLGRQSFDRTAYRLRYPQPPVGTKWAPSADAFVTGPMRPAEPWEAGWKDTVRTDGGTVTRILVRFPTAGELGFDPDAIFTAPSGAELRGYVWHCHLLDHEDHDMMLRFRTPA</sequence>
<evidence type="ECO:0000259" key="5">
    <source>
        <dbReference type="Pfam" id="PF07732"/>
    </source>
</evidence>
<evidence type="ECO:0000313" key="7">
    <source>
        <dbReference type="Proteomes" id="UP001163203"/>
    </source>
</evidence>
<dbReference type="RefSeq" id="WP_268758847.1">
    <property type="nucleotide sequence ID" value="NZ_CP113836.1"/>
</dbReference>
<protein>
    <submittedName>
        <fullName evidence="6">Multicopper oxidase domain-containing protein</fullName>
    </submittedName>
</protein>
<feature type="signal peptide" evidence="2">
    <location>
        <begin position="1"/>
        <end position="32"/>
    </location>
</feature>
<keyword evidence="2" id="KW-0732">Signal</keyword>
<dbReference type="Proteomes" id="UP001163203">
    <property type="component" value="Chromosome"/>
</dbReference>
<gene>
    <name evidence="6" type="ORF">ORV05_13595</name>
</gene>
<dbReference type="Pfam" id="PF07731">
    <property type="entry name" value="Cu-oxidase_2"/>
    <property type="match status" value="1"/>
</dbReference>
<dbReference type="Gene3D" id="2.60.40.420">
    <property type="entry name" value="Cupredoxins - blue copper proteins"/>
    <property type="match status" value="3"/>
</dbReference>
<dbReference type="SUPFAM" id="SSF49503">
    <property type="entry name" value="Cupredoxins"/>
    <property type="match status" value="3"/>
</dbReference>
<proteinExistence type="inferred from homology"/>
<dbReference type="PANTHER" id="PTHR48267:SF1">
    <property type="entry name" value="BILIRUBIN OXIDASE"/>
    <property type="match status" value="1"/>
</dbReference>
<dbReference type="InterPro" id="IPR001117">
    <property type="entry name" value="Cu-oxidase_2nd"/>
</dbReference>
<evidence type="ECO:0000259" key="3">
    <source>
        <dbReference type="Pfam" id="PF00394"/>
    </source>
</evidence>
<dbReference type="CDD" id="cd13844">
    <property type="entry name" value="CuRO_1_BOD_CotA_like"/>
    <property type="match status" value="1"/>
</dbReference>
<dbReference type="Pfam" id="PF07732">
    <property type="entry name" value="Cu-oxidase_3"/>
    <property type="match status" value="1"/>
</dbReference>
<accession>A0ABY7BBF7</accession>